<sequence>MFRLGRLQPLVDIEGVENIDIVGYDNVWLTFSGGNRQKYPHPVSRNDDELEREINFIATRRGEGARSFNASRPSLHLDLPGGARLAALARPVAERPSITIRIHRHVDISLGDLVETHTLTALAAKFLDAAVLAGLSLVTNGFQSSGKTTLLRALADCIPPEEKLATIEMERELYLHKNAAKHPLVIAFEYRPGEGEPGVSGERAGEFPLIRGLEDSLRHTTDRLIVGEVRGSEINAMLQAMQSGVGSMSTLHSQSPEDAIERMVTLMMKDGSNATPAYCYRQIAQNIDLIIQMAKIRDHETGKARRVITSISEIQPGEDSYGVARPTISKIFTFDKATQTLELGQLPSRELLDKLAEVGFRESELSPYSPEASA</sequence>
<protein>
    <submittedName>
        <fullName evidence="3">Unannotated protein</fullName>
    </submittedName>
</protein>
<evidence type="ECO:0000256" key="1">
    <source>
        <dbReference type="ARBA" id="ARBA00006611"/>
    </source>
</evidence>
<accession>A0A6J7I7W1</accession>
<dbReference type="InterPro" id="IPR050921">
    <property type="entry name" value="T4SS_GSP_E_ATPase"/>
</dbReference>
<dbReference type="InterPro" id="IPR001482">
    <property type="entry name" value="T2SS/T4SS_dom"/>
</dbReference>
<name>A0A6J7I7W1_9ZZZZ</name>
<organism evidence="3">
    <name type="scientific">freshwater metagenome</name>
    <dbReference type="NCBI Taxonomy" id="449393"/>
    <lineage>
        <taxon>unclassified sequences</taxon>
        <taxon>metagenomes</taxon>
        <taxon>ecological metagenomes</taxon>
    </lineage>
</organism>
<feature type="domain" description="Bacterial type II secretion system protein E" evidence="2">
    <location>
        <begin position="91"/>
        <end position="293"/>
    </location>
</feature>
<reference evidence="3" key="1">
    <citation type="submission" date="2020-05" db="EMBL/GenBank/DDBJ databases">
        <authorList>
            <person name="Chiriac C."/>
            <person name="Salcher M."/>
            <person name="Ghai R."/>
            <person name="Kavagutti S V."/>
        </authorList>
    </citation>
    <scope>NUCLEOTIDE SEQUENCE</scope>
</reference>
<dbReference type="PANTHER" id="PTHR30486">
    <property type="entry name" value="TWITCHING MOTILITY PROTEIN PILT"/>
    <property type="match status" value="1"/>
</dbReference>
<proteinExistence type="inferred from homology"/>
<dbReference type="AlphaFoldDB" id="A0A6J7I7W1"/>
<dbReference type="SUPFAM" id="SSF52540">
    <property type="entry name" value="P-loop containing nucleoside triphosphate hydrolases"/>
    <property type="match status" value="1"/>
</dbReference>
<dbReference type="GO" id="GO:0016887">
    <property type="term" value="F:ATP hydrolysis activity"/>
    <property type="evidence" value="ECO:0007669"/>
    <property type="project" value="InterPro"/>
</dbReference>
<dbReference type="Gene3D" id="3.40.50.300">
    <property type="entry name" value="P-loop containing nucleotide triphosphate hydrolases"/>
    <property type="match status" value="1"/>
</dbReference>
<dbReference type="InterPro" id="IPR027417">
    <property type="entry name" value="P-loop_NTPase"/>
</dbReference>
<dbReference type="Pfam" id="PF00437">
    <property type="entry name" value="T2SSE"/>
    <property type="match status" value="1"/>
</dbReference>
<dbReference type="CDD" id="cd01130">
    <property type="entry name" value="VirB11-like_ATPase"/>
    <property type="match status" value="1"/>
</dbReference>
<dbReference type="Gene3D" id="3.30.450.380">
    <property type="match status" value="1"/>
</dbReference>
<gene>
    <name evidence="3" type="ORF">UFOPK3609_01724</name>
</gene>
<dbReference type="EMBL" id="CAFBMQ010000312">
    <property type="protein sequence ID" value="CAB4926975.1"/>
    <property type="molecule type" value="Genomic_DNA"/>
</dbReference>
<dbReference type="PANTHER" id="PTHR30486:SF6">
    <property type="entry name" value="TYPE IV PILUS RETRACTATION ATPASE PILT"/>
    <property type="match status" value="1"/>
</dbReference>
<evidence type="ECO:0000259" key="2">
    <source>
        <dbReference type="Pfam" id="PF00437"/>
    </source>
</evidence>
<evidence type="ECO:0000313" key="3">
    <source>
        <dbReference type="EMBL" id="CAB4926975.1"/>
    </source>
</evidence>
<comment type="similarity">
    <text evidence="1">Belongs to the GSP E family.</text>
</comment>